<evidence type="ECO:0000256" key="7">
    <source>
        <dbReference type="ARBA" id="ARBA00022989"/>
    </source>
</evidence>
<evidence type="ECO:0000256" key="1">
    <source>
        <dbReference type="ARBA" id="ARBA00004651"/>
    </source>
</evidence>
<dbReference type="PANTHER" id="PTHR30588:SF0">
    <property type="entry name" value="BRANCHED-CHAIN AMINO ACID PERMEASE BRNQ"/>
    <property type="match status" value="1"/>
</dbReference>
<dbReference type="Pfam" id="PF05525">
    <property type="entry name" value="Branch_AA_trans"/>
    <property type="match status" value="1"/>
</dbReference>
<dbReference type="GO" id="GO:0015190">
    <property type="term" value="F:L-leucine transmembrane transporter activity"/>
    <property type="evidence" value="ECO:0007669"/>
    <property type="project" value="TreeGrafter"/>
</dbReference>
<keyword evidence="8 9" id="KW-0472">Membrane</keyword>
<comment type="caution">
    <text evidence="9">Lacks conserved residue(s) required for the propagation of feature annotation.</text>
</comment>
<evidence type="ECO:0000256" key="2">
    <source>
        <dbReference type="ARBA" id="ARBA00008540"/>
    </source>
</evidence>
<evidence type="ECO:0000256" key="8">
    <source>
        <dbReference type="ARBA" id="ARBA00023136"/>
    </source>
</evidence>
<dbReference type="GO" id="GO:0015818">
    <property type="term" value="P:isoleucine transport"/>
    <property type="evidence" value="ECO:0007669"/>
    <property type="project" value="TreeGrafter"/>
</dbReference>
<evidence type="ECO:0000313" key="10">
    <source>
        <dbReference type="EMBL" id="EHJ56842.1"/>
    </source>
</evidence>
<proteinExistence type="inferred from homology"/>
<dbReference type="GO" id="GO:0005304">
    <property type="term" value="F:L-valine transmembrane transporter activity"/>
    <property type="evidence" value="ECO:0007669"/>
    <property type="project" value="TreeGrafter"/>
</dbReference>
<dbReference type="AlphaFoldDB" id="G5KHV5"/>
<feature type="transmembrane region" description="Helical" evidence="9">
    <location>
        <begin position="174"/>
        <end position="198"/>
    </location>
</feature>
<dbReference type="InterPro" id="IPR004685">
    <property type="entry name" value="Brnchd-chn_aa_trnsp_Livcs"/>
</dbReference>
<comment type="function">
    <text evidence="9">Component of the transport system for branched-chain amino acids.</text>
</comment>
<organism evidence="10 11">
    <name type="scientific">Streptococcus urinalis 2285-97</name>
    <dbReference type="NCBI Taxonomy" id="764291"/>
    <lineage>
        <taxon>Bacteria</taxon>
        <taxon>Bacillati</taxon>
        <taxon>Bacillota</taxon>
        <taxon>Bacilli</taxon>
        <taxon>Lactobacillales</taxon>
        <taxon>Streptococcaceae</taxon>
        <taxon>Streptococcus</taxon>
    </lineage>
</organism>
<keyword evidence="5 9" id="KW-0812">Transmembrane</keyword>
<keyword evidence="3 9" id="KW-0813">Transport</keyword>
<dbReference type="PANTHER" id="PTHR30588">
    <property type="entry name" value="BRANCHED-CHAIN AMINO ACID TRANSPORT SYSTEM 2 CARRIER PROTEIN"/>
    <property type="match status" value="1"/>
</dbReference>
<dbReference type="Proteomes" id="UP000005388">
    <property type="component" value="Unassembled WGS sequence"/>
</dbReference>
<feature type="transmembrane region" description="Helical" evidence="9">
    <location>
        <begin position="27"/>
        <end position="49"/>
    </location>
</feature>
<comment type="subcellular location">
    <subcellularLocation>
        <location evidence="1 9">Cell membrane</location>
        <topology evidence="1 9">Multi-pass membrane protein</topology>
    </subcellularLocation>
</comment>
<dbReference type="NCBIfam" id="TIGR00796">
    <property type="entry name" value="livcs"/>
    <property type="match status" value="1"/>
</dbReference>
<keyword evidence="11" id="KW-1185">Reference proteome</keyword>
<feature type="transmembrane region" description="Helical" evidence="9">
    <location>
        <begin position="260"/>
        <end position="280"/>
    </location>
</feature>
<dbReference type="EMBL" id="AEUZ02000001">
    <property type="protein sequence ID" value="EHJ56842.1"/>
    <property type="molecule type" value="Genomic_DNA"/>
</dbReference>
<sequence>MAFFFGAGNLIFPLHMGQEAGKSIIGANFGFLITGIGIPLLGIIAIGLSDTDGVFGISKRVGHGFAYFFTVALYFVIGPFFALPRLASTSFEIGVSPLLSKNMQSPALAIYSLLFFGLAWYLSKKPGKLIDYIGKYLNPMFLGLLAVLLVIAFLHPLGQINQFNSQSAYEKSPILTGFIQGYNTLDALAALAFGVIIVNTLKLKNIETKAAIAKETCKSGVITIIMMGIIYTLLSLLGTLSLGKFAISDNGGIALAQLSHYYLGDAGSILLAGIIILACLKTAIGLITAFSETFVELFPSKSYLFLSP</sequence>
<feature type="transmembrane region" description="Helical" evidence="9">
    <location>
        <begin position="61"/>
        <end position="83"/>
    </location>
</feature>
<keyword evidence="6 9" id="KW-0029">Amino-acid transport</keyword>
<evidence type="ECO:0000256" key="5">
    <source>
        <dbReference type="ARBA" id="ARBA00022692"/>
    </source>
</evidence>
<name>G5KHV5_9STRE</name>
<feature type="transmembrane region" description="Helical" evidence="9">
    <location>
        <begin position="219"/>
        <end position="240"/>
    </location>
</feature>
<feature type="transmembrane region" description="Helical" evidence="9">
    <location>
        <begin position="103"/>
        <end position="123"/>
    </location>
</feature>
<reference evidence="10 11" key="1">
    <citation type="journal article" date="2014" name="Int. J. Syst. Evol. Microbiol.">
        <title>Phylogenomics and the dynamic genome evolution of the genus Streptococcus.</title>
        <authorList>
            <consortium name="The Broad Institute Genome Sequencing Platform"/>
            <person name="Richards V.P."/>
            <person name="Palmer S.R."/>
            <person name="Pavinski Bitar P.D."/>
            <person name="Qin X."/>
            <person name="Weinstock G.M."/>
            <person name="Highlander S.K."/>
            <person name="Town C.D."/>
            <person name="Burne R.A."/>
            <person name="Stanhope M.J."/>
        </authorList>
    </citation>
    <scope>NUCLEOTIDE SEQUENCE [LARGE SCALE GENOMIC DNA]</scope>
    <source>
        <strain evidence="10 11">2285-97</strain>
    </source>
</reference>
<evidence type="ECO:0000256" key="9">
    <source>
        <dbReference type="RuleBase" id="RU362122"/>
    </source>
</evidence>
<dbReference type="STRING" id="764291.STRUR_1540"/>
<dbReference type="GO" id="GO:0015820">
    <property type="term" value="P:L-leucine transport"/>
    <property type="evidence" value="ECO:0007669"/>
    <property type="project" value="TreeGrafter"/>
</dbReference>
<evidence type="ECO:0000256" key="6">
    <source>
        <dbReference type="ARBA" id="ARBA00022970"/>
    </source>
</evidence>
<evidence type="ECO:0000256" key="3">
    <source>
        <dbReference type="ARBA" id="ARBA00022448"/>
    </source>
</evidence>
<dbReference type="eggNOG" id="COG1114">
    <property type="taxonomic scope" value="Bacteria"/>
</dbReference>
<protein>
    <recommendedName>
        <fullName evidence="9">Branched-chain amino acid transport system carrier protein</fullName>
    </recommendedName>
</protein>
<evidence type="ECO:0000313" key="11">
    <source>
        <dbReference type="Proteomes" id="UP000005388"/>
    </source>
</evidence>
<keyword evidence="7 9" id="KW-1133">Transmembrane helix</keyword>
<dbReference type="GO" id="GO:0015188">
    <property type="term" value="F:L-isoleucine transmembrane transporter activity"/>
    <property type="evidence" value="ECO:0007669"/>
    <property type="project" value="TreeGrafter"/>
</dbReference>
<feature type="transmembrane region" description="Helical" evidence="9">
    <location>
        <begin position="135"/>
        <end position="154"/>
    </location>
</feature>
<comment type="similarity">
    <text evidence="2 9">Belongs to the branched chain amino acid transporter family.</text>
</comment>
<dbReference type="GO" id="GO:0005886">
    <property type="term" value="C:plasma membrane"/>
    <property type="evidence" value="ECO:0007669"/>
    <property type="project" value="UniProtKB-SubCell"/>
</dbReference>
<evidence type="ECO:0000256" key="4">
    <source>
        <dbReference type="ARBA" id="ARBA00022475"/>
    </source>
</evidence>
<keyword evidence="4" id="KW-1003">Cell membrane</keyword>
<accession>G5KHV5</accession>
<gene>
    <name evidence="10" type="ORF">STRUR_1540</name>
</gene>
<comment type="caution">
    <text evidence="10">The sequence shown here is derived from an EMBL/GenBank/DDBJ whole genome shotgun (WGS) entry which is preliminary data.</text>
</comment>